<proteinExistence type="inferred from homology"/>
<comment type="similarity">
    <text evidence="2 9">Belongs to the uroporphyrinogen-III synthase family.</text>
</comment>
<evidence type="ECO:0000256" key="4">
    <source>
        <dbReference type="ARBA" id="ARBA00023239"/>
    </source>
</evidence>
<evidence type="ECO:0000313" key="11">
    <source>
        <dbReference type="EMBL" id="HDR50411.1"/>
    </source>
</evidence>
<dbReference type="Pfam" id="PF02602">
    <property type="entry name" value="HEM4"/>
    <property type="match status" value="1"/>
</dbReference>
<dbReference type="Gene3D" id="3.40.50.10090">
    <property type="match status" value="2"/>
</dbReference>
<protein>
    <recommendedName>
        <fullName evidence="7 9">Uroporphyrinogen-III synthase</fullName>
        <ecNumber evidence="3 9">4.2.1.75</ecNumber>
    </recommendedName>
</protein>
<organism evidence="11">
    <name type="scientific">Mariniphaga anaerophila</name>
    <dbReference type="NCBI Taxonomy" id="1484053"/>
    <lineage>
        <taxon>Bacteria</taxon>
        <taxon>Pseudomonadati</taxon>
        <taxon>Bacteroidota</taxon>
        <taxon>Bacteroidia</taxon>
        <taxon>Marinilabiliales</taxon>
        <taxon>Prolixibacteraceae</taxon>
        <taxon>Mariniphaga</taxon>
    </lineage>
</organism>
<dbReference type="PANTHER" id="PTHR38042">
    <property type="entry name" value="UROPORPHYRINOGEN-III SYNTHASE, CHLOROPLASTIC"/>
    <property type="match status" value="1"/>
</dbReference>
<evidence type="ECO:0000256" key="8">
    <source>
        <dbReference type="ARBA" id="ARBA00048617"/>
    </source>
</evidence>
<accession>A0A831LV72</accession>
<dbReference type="AlphaFoldDB" id="A0A831LV72"/>
<dbReference type="PANTHER" id="PTHR38042:SF1">
    <property type="entry name" value="UROPORPHYRINOGEN-III SYNTHASE, CHLOROPLASTIC"/>
    <property type="match status" value="1"/>
</dbReference>
<reference evidence="11" key="1">
    <citation type="journal article" date="2020" name="mSystems">
        <title>Genome- and Community-Level Interaction Insights into Carbon Utilization and Element Cycling Functions of Hydrothermarchaeota in Hydrothermal Sediment.</title>
        <authorList>
            <person name="Zhou Z."/>
            <person name="Liu Y."/>
            <person name="Xu W."/>
            <person name="Pan J."/>
            <person name="Luo Z.H."/>
            <person name="Li M."/>
        </authorList>
    </citation>
    <scope>NUCLEOTIDE SEQUENCE [LARGE SCALE GENOMIC DNA]</scope>
    <source>
        <strain evidence="11">SpSt-1217</strain>
    </source>
</reference>
<dbReference type="EMBL" id="DSDK01000122">
    <property type="protein sequence ID" value="HDR50411.1"/>
    <property type="molecule type" value="Genomic_DNA"/>
</dbReference>
<dbReference type="GO" id="GO:0006780">
    <property type="term" value="P:uroporphyrinogen III biosynthetic process"/>
    <property type="evidence" value="ECO:0007669"/>
    <property type="project" value="UniProtKB-UniRule"/>
</dbReference>
<evidence type="ECO:0000256" key="2">
    <source>
        <dbReference type="ARBA" id="ARBA00008133"/>
    </source>
</evidence>
<dbReference type="EC" id="4.2.1.75" evidence="3 9"/>
<comment type="catalytic activity">
    <reaction evidence="8 9">
        <text>hydroxymethylbilane = uroporphyrinogen III + H2O</text>
        <dbReference type="Rhea" id="RHEA:18965"/>
        <dbReference type="ChEBI" id="CHEBI:15377"/>
        <dbReference type="ChEBI" id="CHEBI:57308"/>
        <dbReference type="ChEBI" id="CHEBI:57845"/>
        <dbReference type="EC" id="4.2.1.75"/>
    </reaction>
</comment>
<evidence type="ECO:0000256" key="6">
    <source>
        <dbReference type="ARBA" id="ARBA00037589"/>
    </source>
</evidence>
<sequence>MKIKSILVSQPEPSTAKSPYFELAERNNLKIDFRPFIQVEGLTGKEFRKTRIHILEHSAVIFTSRTAIDHFFRISQDLRLAIPDTMKYFCISEATAFYLQKYIVYRKRKIFYGNGKFSDLITVMKKHKDERFLVPLSDIHKQEIPELLDKGGFKYTKAILYRTVSSDLSDLRDVNYDILVFFSPSGIKSLFQNFPDFKQNNTRIACFGPTTAQAVREAGLKLDIEAPTAQAPSMTMALEQYIKRVNKN</sequence>
<evidence type="ECO:0000256" key="5">
    <source>
        <dbReference type="ARBA" id="ARBA00023244"/>
    </source>
</evidence>
<name>A0A831LV72_9BACT</name>
<keyword evidence="4 9" id="KW-0456">Lyase</keyword>
<dbReference type="InterPro" id="IPR036108">
    <property type="entry name" value="4pyrrol_syn_uPrphyn_synt_sf"/>
</dbReference>
<comment type="function">
    <text evidence="6 9">Catalyzes cyclization of the linear tetrapyrrole, hydroxymethylbilane, to the macrocyclic uroporphyrinogen III.</text>
</comment>
<dbReference type="GO" id="GO:0006782">
    <property type="term" value="P:protoporphyrinogen IX biosynthetic process"/>
    <property type="evidence" value="ECO:0007669"/>
    <property type="project" value="UniProtKB-UniRule"/>
</dbReference>
<evidence type="ECO:0000259" key="10">
    <source>
        <dbReference type="Pfam" id="PF02602"/>
    </source>
</evidence>
<comment type="caution">
    <text evidence="11">The sequence shown here is derived from an EMBL/GenBank/DDBJ whole genome shotgun (WGS) entry which is preliminary data.</text>
</comment>
<dbReference type="InterPro" id="IPR003754">
    <property type="entry name" value="4pyrrol_synth_uPrphyn_synth"/>
</dbReference>
<dbReference type="CDD" id="cd06578">
    <property type="entry name" value="HemD"/>
    <property type="match status" value="1"/>
</dbReference>
<keyword evidence="5 9" id="KW-0627">Porphyrin biosynthesis</keyword>
<feature type="domain" description="Tetrapyrrole biosynthesis uroporphyrinogen III synthase" evidence="10">
    <location>
        <begin position="22"/>
        <end position="235"/>
    </location>
</feature>
<evidence type="ECO:0000256" key="1">
    <source>
        <dbReference type="ARBA" id="ARBA00004772"/>
    </source>
</evidence>
<evidence type="ECO:0000256" key="7">
    <source>
        <dbReference type="ARBA" id="ARBA00040167"/>
    </source>
</evidence>
<evidence type="ECO:0000256" key="9">
    <source>
        <dbReference type="RuleBase" id="RU366031"/>
    </source>
</evidence>
<evidence type="ECO:0000256" key="3">
    <source>
        <dbReference type="ARBA" id="ARBA00013109"/>
    </source>
</evidence>
<dbReference type="InterPro" id="IPR039793">
    <property type="entry name" value="UROS/Hem4"/>
</dbReference>
<comment type="pathway">
    <text evidence="1 9">Porphyrin-containing compound metabolism; protoporphyrin-IX biosynthesis; coproporphyrinogen-III from 5-aminolevulinate: step 3/4.</text>
</comment>
<dbReference type="GO" id="GO:0004852">
    <property type="term" value="F:uroporphyrinogen-III synthase activity"/>
    <property type="evidence" value="ECO:0007669"/>
    <property type="project" value="UniProtKB-UniRule"/>
</dbReference>
<dbReference type="SUPFAM" id="SSF69618">
    <property type="entry name" value="HemD-like"/>
    <property type="match status" value="1"/>
</dbReference>
<dbReference type="Proteomes" id="UP000886047">
    <property type="component" value="Unassembled WGS sequence"/>
</dbReference>
<gene>
    <name evidence="11" type="ORF">ENN90_02155</name>
</gene>